<dbReference type="GO" id="GO:0000976">
    <property type="term" value="F:transcription cis-regulatory region binding"/>
    <property type="evidence" value="ECO:0007669"/>
    <property type="project" value="TreeGrafter"/>
</dbReference>
<keyword evidence="4" id="KW-0804">Transcription</keyword>
<evidence type="ECO:0000256" key="3">
    <source>
        <dbReference type="ARBA" id="ARBA00023125"/>
    </source>
</evidence>
<organism evidence="9 10">
    <name type="scientific">Rhizobium mongolense subsp. loessense</name>
    <dbReference type="NCBI Taxonomy" id="158890"/>
    <lineage>
        <taxon>Bacteria</taxon>
        <taxon>Pseudomonadati</taxon>
        <taxon>Pseudomonadota</taxon>
        <taxon>Alphaproteobacteria</taxon>
        <taxon>Hyphomicrobiales</taxon>
        <taxon>Rhizobiaceae</taxon>
        <taxon>Rhizobium/Agrobacterium group</taxon>
        <taxon>Rhizobium</taxon>
    </lineage>
</organism>
<feature type="domain" description="HTH lysR-type" evidence="8">
    <location>
        <begin position="1"/>
        <end position="58"/>
    </location>
</feature>
<proteinExistence type="inferred from homology"/>
<dbReference type="Pfam" id="PF03466">
    <property type="entry name" value="LysR_substrate"/>
    <property type="match status" value="1"/>
</dbReference>
<evidence type="ECO:0000256" key="6">
    <source>
        <dbReference type="ARBA" id="ARBA00067332"/>
    </source>
</evidence>
<dbReference type="PROSITE" id="PS50931">
    <property type="entry name" value="HTH_LYSR"/>
    <property type="match status" value="1"/>
</dbReference>
<evidence type="ECO:0000313" key="9">
    <source>
        <dbReference type="EMBL" id="SCW46442.1"/>
    </source>
</evidence>
<dbReference type="SUPFAM" id="SSF46785">
    <property type="entry name" value="Winged helix' DNA-binding domain"/>
    <property type="match status" value="1"/>
</dbReference>
<keyword evidence="3 9" id="KW-0238">DNA-binding</keyword>
<dbReference type="RefSeq" id="WP_092584443.1">
    <property type="nucleotide sequence ID" value="NZ_FMTM01000002.1"/>
</dbReference>
<evidence type="ECO:0000313" key="10">
    <source>
        <dbReference type="Proteomes" id="UP000199542"/>
    </source>
</evidence>
<dbReference type="InterPro" id="IPR005119">
    <property type="entry name" value="LysR_subst-bd"/>
</dbReference>
<sequence>MDFPSLRVFLSVAEHRSVTRAAAALGRVASNVTTRIQQLEEDLGVLLFNRDGKQMTLTREGRLFLSYAKRMAALADEARHSLSASGRPATLRVGTMESTAASRLPHILPRFATVAPHISLRLTMGATRDLARAVLAEELDCALIALPIGKHAAAWLADVDFCQLELAPLWSEEVLIILPPDHPPVRNATEITVGTLAALEAGCTYRRMADDWLGRPPPFMTIEMSSYHAVAASVLAGGAVGVVPASILSQLQVSRDMIQTVVAGSAQTSFLTRKNARSSELDTFRTALLSADGASS</sequence>
<evidence type="ECO:0000259" key="8">
    <source>
        <dbReference type="PROSITE" id="PS50931"/>
    </source>
</evidence>
<dbReference type="FunFam" id="1.10.10.10:FF:000001">
    <property type="entry name" value="LysR family transcriptional regulator"/>
    <property type="match status" value="1"/>
</dbReference>
<dbReference type="PANTHER" id="PTHR30126">
    <property type="entry name" value="HTH-TYPE TRANSCRIPTIONAL REGULATOR"/>
    <property type="match status" value="1"/>
</dbReference>
<gene>
    <name evidence="9" type="ORF">SAMN02927900_01690</name>
</gene>
<dbReference type="Proteomes" id="UP000199542">
    <property type="component" value="Unassembled WGS sequence"/>
</dbReference>
<dbReference type="GO" id="GO:0003700">
    <property type="term" value="F:DNA-binding transcription factor activity"/>
    <property type="evidence" value="ECO:0007669"/>
    <property type="project" value="InterPro"/>
</dbReference>
<dbReference type="Gene3D" id="3.40.190.10">
    <property type="entry name" value="Periplasmic binding protein-like II"/>
    <property type="match status" value="2"/>
</dbReference>
<dbReference type="PANTHER" id="PTHR30126:SF40">
    <property type="entry name" value="HTH-TYPE TRANSCRIPTIONAL REGULATOR GLTR"/>
    <property type="match status" value="1"/>
</dbReference>
<evidence type="ECO:0000256" key="5">
    <source>
        <dbReference type="ARBA" id="ARBA00054626"/>
    </source>
</evidence>
<dbReference type="InterPro" id="IPR036388">
    <property type="entry name" value="WH-like_DNA-bd_sf"/>
</dbReference>
<reference evidence="9 10" key="1">
    <citation type="submission" date="2016-10" db="EMBL/GenBank/DDBJ databases">
        <authorList>
            <person name="de Groot N.N."/>
        </authorList>
    </citation>
    <scope>NUCLEOTIDE SEQUENCE [LARGE SCALE GENOMIC DNA]</scope>
    <source>
        <strain evidence="9 10">CGMCC 1.3401</strain>
    </source>
</reference>
<dbReference type="SUPFAM" id="SSF53850">
    <property type="entry name" value="Periplasmic binding protein-like II"/>
    <property type="match status" value="1"/>
</dbReference>
<dbReference type="InterPro" id="IPR000847">
    <property type="entry name" value="LysR_HTH_N"/>
</dbReference>
<comment type="function">
    <text evidence="5">Transcriptional regulator of the ttuABCDE tartrate utilization operon.</text>
</comment>
<accession>A0A1G4QPI8</accession>
<evidence type="ECO:0000256" key="4">
    <source>
        <dbReference type="ARBA" id="ARBA00023163"/>
    </source>
</evidence>
<protein>
    <recommendedName>
        <fullName evidence="6">HTH-type transcriptional regulator TtuA</fullName>
    </recommendedName>
    <alternativeName>
        <fullName evidence="7">Tartrate utilization transcriptional regulator</fullName>
    </alternativeName>
</protein>
<dbReference type="Gene3D" id="1.10.10.10">
    <property type="entry name" value="Winged helix-like DNA-binding domain superfamily/Winged helix DNA-binding domain"/>
    <property type="match status" value="1"/>
</dbReference>
<evidence type="ECO:0000256" key="1">
    <source>
        <dbReference type="ARBA" id="ARBA00009437"/>
    </source>
</evidence>
<keyword evidence="2" id="KW-0805">Transcription regulation</keyword>
<evidence type="ECO:0000256" key="2">
    <source>
        <dbReference type="ARBA" id="ARBA00023015"/>
    </source>
</evidence>
<dbReference type="Pfam" id="PF00126">
    <property type="entry name" value="HTH_1"/>
    <property type="match status" value="1"/>
</dbReference>
<dbReference type="EMBL" id="FMTM01000002">
    <property type="protein sequence ID" value="SCW46442.1"/>
    <property type="molecule type" value="Genomic_DNA"/>
</dbReference>
<comment type="similarity">
    <text evidence="1">Belongs to the LysR transcriptional regulatory family.</text>
</comment>
<name>A0A1G4QPI8_9HYPH</name>
<dbReference type="AlphaFoldDB" id="A0A1G4QPI8"/>
<dbReference type="InterPro" id="IPR036390">
    <property type="entry name" value="WH_DNA-bd_sf"/>
</dbReference>
<evidence type="ECO:0000256" key="7">
    <source>
        <dbReference type="ARBA" id="ARBA00083243"/>
    </source>
</evidence>